<dbReference type="RefSeq" id="WP_163344104.1">
    <property type="nucleotide sequence ID" value="NZ_CP048409.1"/>
</dbReference>
<proteinExistence type="predicted"/>
<name>A0A6C0R9Z7_9BACT</name>
<dbReference type="KEGG" id="drc:G0Q07_00225"/>
<dbReference type="GO" id="GO:0004135">
    <property type="term" value="F:amylo-alpha-1,6-glucosidase activity"/>
    <property type="evidence" value="ECO:0007669"/>
    <property type="project" value="InterPro"/>
</dbReference>
<dbReference type="SUPFAM" id="SSF48208">
    <property type="entry name" value="Six-hairpin glycosidases"/>
    <property type="match status" value="1"/>
</dbReference>
<dbReference type="InterPro" id="IPR024742">
    <property type="entry name" value="Glycogen_debranch_N"/>
</dbReference>
<dbReference type="InterPro" id="IPR032790">
    <property type="entry name" value="GDE_C"/>
</dbReference>
<accession>A0A6C0R9Z7</accession>
<protein>
    <recommendedName>
        <fullName evidence="5">Glycogen debranching enzyme</fullName>
    </recommendedName>
</protein>
<dbReference type="InterPro" id="IPR012341">
    <property type="entry name" value="6hp_glycosidase-like_sf"/>
</dbReference>
<evidence type="ECO:0000259" key="2">
    <source>
        <dbReference type="Pfam" id="PF12439"/>
    </source>
</evidence>
<evidence type="ECO:0000313" key="3">
    <source>
        <dbReference type="EMBL" id="QIA06253.1"/>
    </source>
</evidence>
<dbReference type="AlphaFoldDB" id="A0A6C0R9Z7"/>
<dbReference type="GO" id="GO:0004134">
    <property type="term" value="F:4-alpha-glucanotransferase activity"/>
    <property type="evidence" value="ECO:0007669"/>
    <property type="project" value="InterPro"/>
</dbReference>
<evidence type="ECO:0000259" key="1">
    <source>
        <dbReference type="Pfam" id="PF06202"/>
    </source>
</evidence>
<dbReference type="Gene3D" id="1.50.10.10">
    <property type="match status" value="1"/>
</dbReference>
<gene>
    <name evidence="3" type="ORF">G0Q07_00225</name>
</gene>
<dbReference type="PANTHER" id="PTHR10569">
    <property type="entry name" value="GLYCOGEN DEBRANCHING ENZYME"/>
    <property type="match status" value="1"/>
</dbReference>
<evidence type="ECO:0008006" key="5">
    <source>
        <dbReference type="Google" id="ProtNLM"/>
    </source>
</evidence>
<dbReference type="EMBL" id="CP048409">
    <property type="protein sequence ID" value="QIA06253.1"/>
    <property type="molecule type" value="Genomic_DNA"/>
</dbReference>
<dbReference type="GO" id="GO:0005980">
    <property type="term" value="P:glycogen catabolic process"/>
    <property type="evidence" value="ECO:0007669"/>
    <property type="project" value="InterPro"/>
</dbReference>
<evidence type="ECO:0000313" key="4">
    <source>
        <dbReference type="Proteomes" id="UP000474630"/>
    </source>
</evidence>
<keyword evidence="4" id="KW-1185">Reference proteome</keyword>
<reference evidence="3 4" key="1">
    <citation type="submission" date="2020-02" db="EMBL/GenBank/DDBJ databases">
        <title>Genome sequencing for Draconibacterium sp. strain M1.</title>
        <authorList>
            <person name="Park S.-J."/>
        </authorList>
    </citation>
    <scope>NUCLEOTIDE SEQUENCE [LARGE SCALE GENOMIC DNA]</scope>
    <source>
        <strain evidence="3 4">M1</strain>
    </source>
</reference>
<dbReference type="InterPro" id="IPR010401">
    <property type="entry name" value="AGL/Gdb1"/>
</dbReference>
<organism evidence="3 4">
    <name type="scientific">Draconibacterium halophilum</name>
    <dbReference type="NCBI Taxonomy" id="2706887"/>
    <lineage>
        <taxon>Bacteria</taxon>
        <taxon>Pseudomonadati</taxon>
        <taxon>Bacteroidota</taxon>
        <taxon>Bacteroidia</taxon>
        <taxon>Marinilabiliales</taxon>
        <taxon>Prolixibacteraceae</taxon>
        <taxon>Draconibacterium</taxon>
    </lineage>
</organism>
<feature type="domain" description="Glycogen debranching enzyme bacterial and archaeal type N-terminal" evidence="2">
    <location>
        <begin position="20"/>
        <end position="240"/>
    </location>
</feature>
<sequence>MHYLQFDKEQLVNLEYSLFKEILRSNRAGSYLSTTLNGCNTRKYHGLLVCPIENFGGEKHVLLSSLDETVIQNEAEFNLGIHRYKGGTYEPKGHKYIRNVEFDAIPKITYRVGGVVLTKERLLVEKEEQILIKYTLEEATSPTTLRLKPFLAFRNIHQLSKANMFVNRKFGKAGNGIKTCLYEGYPDLFMQCSKAVDYVAVPDWYYDIEYLKELTRGYEYLEDLFVPGYFEFAMKKGESIVFAAGLKEANPVSLKQRFTKEQKKRGGKETFNSVLERAAHQFIMHEGYTADIIAGFPWYNSITRQTFISLPGLCMSFNDSKLCAKILDSYLKYFNEGFFPDQIKDKQLQYHSADTSLWFIWVIQQYLKKKNNPKLLWKMYGEVIKRILNAYTDQKLDYIKVLPNGLIYAEKKDTALTWMNSSIDGKAVLPRAGMAVEVNALWFNAICFALDLADMAGDREFILEWKHMCKKVAQSFLKTFWSAEHGYLADVVKDEQHEWAVRPNMLIAVAMDYTPLAKEQQKQVLSVVKRKLLTNRGLRTLSPDHLRYFGIISGSPKDRELALHQGAVWPWLLQFFVEAYLKIHKRGGLPFVKQIMESFEAEMTEHCIGNIPEMYDGDPPHVGKGAISQAWNVAGVSYALDLVQNYIE</sequence>
<dbReference type="InterPro" id="IPR008928">
    <property type="entry name" value="6-hairpin_glycosidase_sf"/>
</dbReference>
<dbReference type="Proteomes" id="UP000474630">
    <property type="component" value="Chromosome"/>
</dbReference>
<feature type="domain" description="Glycogen debranching enzyme C-terminal" evidence="1">
    <location>
        <begin position="278"/>
        <end position="636"/>
    </location>
</feature>
<dbReference type="Pfam" id="PF06202">
    <property type="entry name" value="GDE_C"/>
    <property type="match status" value="1"/>
</dbReference>
<dbReference type="Pfam" id="PF12439">
    <property type="entry name" value="GDE_N"/>
    <property type="match status" value="1"/>
</dbReference>
<dbReference type="PANTHER" id="PTHR10569:SF2">
    <property type="entry name" value="GLYCOGEN DEBRANCHING ENZYME"/>
    <property type="match status" value="1"/>
</dbReference>